<organism evidence="2 3">
    <name type="scientific">Marinobacter excellens LAMA 842</name>
    <dbReference type="NCBI Taxonomy" id="1306954"/>
    <lineage>
        <taxon>Bacteria</taxon>
        <taxon>Pseudomonadati</taxon>
        <taxon>Pseudomonadota</taxon>
        <taxon>Gammaproteobacteria</taxon>
        <taxon>Pseudomonadales</taxon>
        <taxon>Marinobacteraceae</taxon>
        <taxon>Marinobacter</taxon>
    </lineage>
</organism>
<reference evidence="3" key="1">
    <citation type="submission" date="2015-12" db="EMBL/GenBank/DDBJ databases">
        <authorList>
            <person name="Lima A."/>
            <person name="Farahani Zayas N."/>
            <person name="Castro Da Silva M.A."/>
            <person name="Cabral A."/>
            <person name="Pessatti M.L."/>
        </authorList>
    </citation>
    <scope>NUCLEOTIDE SEQUENCE [LARGE SCALE GENOMIC DNA]</scope>
    <source>
        <strain evidence="3">LAMA 842</strain>
    </source>
</reference>
<dbReference type="PATRIC" id="fig|1306954.6.peg.1504"/>
<evidence type="ECO:0000256" key="1">
    <source>
        <dbReference type="SAM" id="SignalP"/>
    </source>
</evidence>
<feature type="chain" id="PRO_5007480609" description="Phosphodiesterase" evidence="1">
    <location>
        <begin position="32"/>
        <end position="104"/>
    </location>
</feature>
<comment type="caution">
    <text evidence="2">The sequence shown here is derived from an EMBL/GenBank/DDBJ whole genome shotgun (WGS) entry which is preliminary data.</text>
</comment>
<accession>A0A137SGW6</accession>
<dbReference type="AlphaFoldDB" id="A0A137SGW6"/>
<keyword evidence="3" id="KW-1185">Reference proteome</keyword>
<gene>
    <name evidence="2" type="ORF">J122_550</name>
</gene>
<protein>
    <recommendedName>
        <fullName evidence="4">Phosphodiesterase</fullName>
    </recommendedName>
</protein>
<dbReference type="Proteomes" id="UP000070282">
    <property type="component" value="Unassembled WGS sequence"/>
</dbReference>
<keyword evidence="1" id="KW-0732">Signal</keyword>
<dbReference type="EMBL" id="LOCO01000002">
    <property type="protein sequence ID" value="KXO11679.1"/>
    <property type="molecule type" value="Genomic_DNA"/>
</dbReference>
<feature type="signal peptide" evidence="1">
    <location>
        <begin position="1"/>
        <end position="31"/>
    </location>
</feature>
<sequence>MENPMKNKRNLITAVALTSLMSAGLATNLQAEQLKIPVGSQADRSQVSLPTTGMTQASVRNRWGAPQDIQGPVGEPPISQWHYSDFIVYFEHDRVLHTVVKRNR</sequence>
<evidence type="ECO:0000313" key="2">
    <source>
        <dbReference type="EMBL" id="KXO11679.1"/>
    </source>
</evidence>
<evidence type="ECO:0008006" key="4">
    <source>
        <dbReference type="Google" id="ProtNLM"/>
    </source>
</evidence>
<proteinExistence type="predicted"/>
<evidence type="ECO:0000313" key="3">
    <source>
        <dbReference type="Proteomes" id="UP000070282"/>
    </source>
</evidence>
<name>A0A137SGW6_9GAMM</name>